<feature type="transmembrane region" description="Helical" evidence="6">
    <location>
        <begin position="355"/>
        <end position="376"/>
    </location>
</feature>
<evidence type="ECO:0000256" key="6">
    <source>
        <dbReference type="SAM" id="Phobius"/>
    </source>
</evidence>
<keyword evidence="8" id="KW-1185">Reference proteome</keyword>
<dbReference type="PANTHER" id="PTHR35791">
    <property type="entry name" value="UPF0754 MEMBRANE PROTEIN YHEB"/>
    <property type="match status" value="1"/>
</dbReference>
<comment type="similarity">
    <text evidence="2">Belongs to the UPF0754 family.</text>
</comment>
<dbReference type="PANTHER" id="PTHR35791:SF1">
    <property type="entry name" value="UPF0754 MEMBRANE PROTEIN YHEB"/>
    <property type="match status" value="1"/>
</dbReference>
<keyword evidence="5 6" id="KW-0472">Membrane</keyword>
<sequence length="378" mass="43165">MGAVWTFIFMIGIGAAIGGVTNHLAIQMLFRPYNPVYVFGKRLPFTPGLIPKRRDQMAEQMGKMVIEHLLTADSLKKKMTESSFGQALEAWAEKQVFSWLDKQYTVLDVLGQAGMEKADEKTEAMILSFIDSKWKRFEEENRSKTLSELMPPLLEEKLDTKAGEIARYIVQSGVSYFESFEGRNRIKNMIDDFLAERGRLGSMIQMFTGNMNLSEFIQPELIKFLRNGETEAFIQDLITNEWNKAKKMTFSELQEKLNLNETAADLKIRAVRSLRVKEWYSKPVSELAAPYRTEIREKHIPNILNLLISGLTNNMDQLMKQLNIEKIVKEQVDTFSTQRLEQMVLSITSSELKMITYLGAFLGGLIGIIQACIAVFQG</sequence>
<dbReference type="GO" id="GO:0005886">
    <property type="term" value="C:plasma membrane"/>
    <property type="evidence" value="ECO:0007669"/>
    <property type="project" value="UniProtKB-SubCell"/>
</dbReference>
<evidence type="ECO:0000256" key="1">
    <source>
        <dbReference type="ARBA" id="ARBA00004236"/>
    </source>
</evidence>
<dbReference type="PIRSF" id="PIRSF032178">
    <property type="entry name" value="UCP032178"/>
    <property type="match status" value="1"/>
</dbReference>
<organism evidence="7 8">
    <name type="scientific">Metabacillus mangrovi</name>
    <dbReference type="NCBI Taxonomy" id="1491830"/>
    <lineage>
        <taxon>Bacteria</taxon>
        <taxon>Bacillati</taxon>
        <taxon>Bacillota</taxon>
        <taxon>Bacilli</taxon>
        <taxon>Bacillales</taxon>
        <taxon>Bacillaceae</taxon>
        <taxon>Metabacillus</taxon>
    </lineage>
</organism>
<evidence type="ECO:0000313" key="8">
    <source>
        <dbReference type="Proteomes" id="UP000434639"/>
    </source>
</evidence>
<dbReference type="InterPro" id="IPR007383">
    <property type="entry name" value="DUF445"/>
</dbReference>
<evidence type="ECO:0000256" key="2">
    <source>
        <dbReference type="ARBA" id="ARBA00008053"/>
    </source>
</evidence>
<name>A0A7X2V5W6_9BACI</name>
<comment type="caution">
    <text evidence="7">The sequence shown here is derived from an EMBL/GenBank/DDBJ whole genome shotgun (WGS) entry which is preliminary data.</text>
</comment>
<gene>
    <name evidence="7" type="ORF">GKZ89_14515</name>
</gene>
<dbReference type="OrthoDB" id="9787430at2"/>
<protein>
    <submittedName>
        <fullName evidence="7">DUF445 family protein</fullName>
    </submittedName>
</protein>
<evidence type="ECO:0000256" key="5">
    <source>
        <dbReference type="ARBA" id="ARBA00023136"/>
    </source>
</evidence>
<dbReference type="Proteomes" id="UP000434639">
    <property type="component" value="Unassembled WGS sequence"/>
</dbReference>
<evidence type="ECO:0000313" key="7">
    <source>
        <dbReference type="EMBL" id="MTH54614.1"/>
    </source>
</evidence>
<evidence type="ECO:0000256" key="3">
    <source>
        <dbReference type="ARBA" id="ARBA00022692"/>
    </source>
</evidence>
<feature type="transmembrane region" description="Helical" evidence="6">
    <location>
        <begin position="6"/>
        <end position="25"/>
    </location>
</feature>
<reference evidence="7 8" key="1">
    <citation type="journal article" date="2017" name="Int. J. Syst. Evol. Microbiol.">
        <title>Bacillus mangrovi sp. nov., isolated from a sediment sample from a mangrove forest.</title>
        <authorList>
            <person name="Gupta V."/>
            <person name="Singh P.K."/>
            <person name="Korpole S."/>
            <person name="Tanuku N.R.S."/>
            <person name="Pinnaka A.K."/>
        </authorList>
    </citation>
    <scope>NUCLEOTIDE SEQUENCE [LARGE SCALE GENOMIC DNA]</scope>
    <source>
        <strain evidence="7 8">KCTC 33872</strain>
    </source>
</reference>
<dbReference type="RefSeq" id="WP_155113125.1">
    <property type="nucleotide sequence ID" value="NZ_WMIB01000016.1"/>
</dbReference>
<accession>A0A7X2V5W6</accession>
<proteinExistence type="inferred from homology"/>
<comment type="subcellular location">
    <subcellularLocation>
        <location evidence="1">Cell membrane</location>
    </subcellularLocation>
</comment>
<dbReference type="InterPro" id="IPR016991">
    <property type="entry name" value="UCP032178"/>
</dbReference>
<evidence type="ECO:0000256" key="4">
    <source>
        <dbReference type="ARBA" id="ARBA00022989"/>
    </source>
</evidence>
<keyword evidence="4 6" id="KW-1133">Transmembrane helix</keyword>
<dbReference type="AlphaFoldDB" id="A0A7X2V5W6"/>
<dbReference type="Pfam" id="PF04286">
    <property type="entry name" value="DUF445"/>
    <property type="match status" value="1"/>
</dbReference>
<dbReference type="EMBL" id="WMIB01000016">
    <property type="protein sequence ID" value="MTH54614.1"/>
    <property type="molecule type" value="Genomic_DNA"/>
</dbReference>
<keyword evidence="3 6" id="KW-0812">Transmembrane</keyword>